<reference evidence="2 3" key="1">
    <citation type="submission" date="2021-03" db="EMBL/GenBank/DDBJ databases">
        <title>Sequencing the genomes of 1000 actinobacteria strains.</title>
        <authorList>
            <person name="Klenk H.-P."/>
        </authorList>
    </citation>
    <scope>NUCLEOTIDE SEQUENCE [LARGE SCALE GENOMIC DNA]</scope>
    <source>
        <strain evidence="2 3">DSM 46670</strain>
    </source>
</reference>
<keyword evidence="1" id="KW-1133">Transmembrane helix</keyword>
<sequence>MTPQRRPMFGPIDPYCLLPVVPMAVIGVMLAIAVDVLAGIALIVVALLIVAVDSWANRRDARSYRRQAQDDYDYDYDPVDRRRHP</sequence>
<dbReference type="RefSeq" id="WP_209647331.1">
    <property type="nucleotide sequence ID" value="NZ_JAGINW010000001.1"/>
</dbReference>
<dbReference type="Proteomes" id="UP001519332">
    <property type="component" value="Unassembled WGS sequence"/>
</dbReference>
<name>A0ABS4U3E3_9PSEU</name>
<feature type="transmembrane region" description="Helical" evidence="1">
    <location>
        <begin position="38"/>
        <end position="56"/>
    </location>
</feature>
<proteinExistence type="predicted"/>
<organism evidence="2 3">
    <name type="scientific">Kibdelosporangium banguiense</name>
    <dbReference type="NCBI Taxonomy" id="1365924"/>
    <lineage>
        <taxon>Bacteria</taxon>
        <taxon>Bacillati</taxon>
        <taxon>Actinomycetota</taxon>
        <taxon>Actinomycetes</taxon>
        <taxon>Pseudonocardiales</taxon>
        <taxon>Pseudonocardiaceae</taxon>
        <taxon>Kibdelosporangium</taxon>
    </lineage>
</organism>
<keyword evidence="1" id="KW-0812">Transmembrane</keyword>
<evidence type="ECO:0000256" key="1">
    <source>
        <dbReference type="SAM" id="Phobius"/>
    </source>
</evidence>
<gene>
    <name evidence="2" type="ORF">JOF56_011071</name>
</gene>
<comment type="caution">
    <text evidence="2">The sequence shown here is derived from an EMBL/GenBank/DDBJ whole genome shotgun (WGS) entry which is preliminary data.</text>
</comment>
<accession>A0ABS4U3E3</accession>
<dbReference type="EMBL" id="JAGINW010000001">
    <property type="protein sequence ID" value="MBP2330686.1"/>
    <property type="molecule type" value="Genomic_DNA"/>
</dbReference>
<keyword evidence="3" id="KW-1185">Reference proteome</keyword>
<protein>
    <submittedName>
        <fullName evidence="2">Uncharacterized protein</fullName>
    </submittedName>
</protein>
<evidence type="ECO:0000313" key="3">
    <source>
        <dbReference type="Proteomes" id="UP001519332"/>
    </source>
</evidence>
<evidence type="ECO:0000313" key="2">
    <source>
        <dbReference type="EMBL" id="MBP2330686.1"/>
    </source>
</evidence>
<keyword evidence="1" id="KW-0472">Membrane</keyword>